<keyword evidence="1" id="KW-0732">Signal</keyword>
<name>A0A6G8F450_9PROT</name>
<proteinExistence type="predicted"/>
<evidence type="ECO:0000256" key="1">
    <source>
        <dbReference type="SAM" id="SignalP"/>
    </source>
</evidence>
<dbReference type="AlphaFoldDB" id="A0A6G8F450"/>
<feature type="signal peptide" evidence="1">
    <location>
        <begin position="1"/>
        <end position="23"/>
    </location>
</feature>
<feature type="chain" id="PRO_5026223262" evidence="1">
    <location>
        <begin position="24"/>
        <end position="312"/>
    </location>
</feature>
<gene>
    <name evidence="2" type="ORF">PlAlph_6830</name>
</gene>
<dbReference type="EMBL" id="MN990732">
    <property type="protein sequence ID" value="QIM10791.1"/>
    <property type="molecule type" value="Genomic_DNA"/>
</dbReference>
<sequence>MANKLLSSVALFTAVLTAPAIYATEVPQALTIDRLSAETSTFLNNSQNINIHSLSTVKSAETDVSVNIDGTIYYFAPKGTENQNTLQTLADIGSAALVKLDSADGAIYSLEKNGTTVYYGYDVAKLPESGYSLELISKDEADKLKEEAEEKSEQALMITKYAKNADNTLSESYYKVDIKQPESGRKVYTDRRTALRGDIDADFIGSEYVNSKIAYGGAIYNSSSTIGNITGNFINNYAQSTSSIASGGAIYNYRSTIGNITGDFINNYAYAQATSSEALGGAIYNASSSTIGNITSDFIIITLTLKRHHPKL</sequence>
<organism evidence="2">
    <name type="scientific">uncultured Alphaproteobacteria bacterium</name>
    <dbReference type="NCBI Taxonomy" id="91750"/>
    <lineage>
        <taxon>Bacteria</taxon>
        <taxon>Pseudomonadati</taxon>
        <taxon>Pseudomonadota</taxon>
        <taxon>Alphaproteobacteria</taxon>
        <taxon>environmental samples</taxon>
    </lineage>
</organism>
<evidence type="ECO:0000313" key="2">
    <source>
        <dbReference type="EMBL" id="QIM10791.1"/>
    </source>
</evidence>
<protein>
    <submittedName>
        <fullName evidence="2">Uncharacterized protein</fullName>
    </submittedName>
</protein>
<reference evidence="2" key="1">
    <citation type="journal article" date="2020" name="J. ISSAAS">
        <title>Lactobacilli and other gastrointestinal microbiota of Peromyscus leucopus, reservoir host for agents of Lyme disease and other zoonoses in North America.</title>
        <authorList>
            <person name="Milovic A."/>
            <person name="Bassam K."/>
            <person name="Shao H."/>
            <person name="Chatzistamou I."/>
            <person name="Tufts D.M."/>
            <person name="Diuk-Wasser M."/>
            <person name="Barbour A.G."/>
        </authorList>
    </citation>
    <scope>NUCLEOTIDE SEQUENCE</scope>
    <source>
        <strain evidence="2">LL90</strain>
    </source>
</reference>
<accession>A0A6G8F450</accession>